<dbReference type="EMBL" id="VHSG01000008">
    <property type="protein sequence ID" value="TQV81356.1"/>
    <property type="molecule type" value="Genomic_DNA"/>
</dbReference>
<dbReference type="OrthoDB" id="9802824at2"/>
<keyword evidence="5" id="KW-1185">Reference proteome</keyword>
<evidence type="ECO:0000313" key="5">
    <source>
        <dbReference type="Proteomes" id="UP000319732"/>
    </source>
</evidence>
<sequence>MKTLQSDIDAVWAAADCLYTEAQLEPAIERLAASVEAQLGATDPVVICVLNGGLVTTGRLLPKFSFSMQLDCVHATRYRNGTRGHTVEWLCKPRTELAGRTVLLVDDIYDEGVTLAAIQRYCRDAGAARVYTAVLVDKQHDRKDPQAQVDFTAVSVPDRYVFGFGMDYCGYLRNAPGIYAVNTNNNCGGG</sequence>
<keyword evidence="4" id="KW-0808">Transferase</keyword>
<dbReference type="AlphaFoldDB" id="A0A545TVW3"/>
<accession>A0A545TVW3</accession>
<dbReference type="InterPro" id="IPR029057">
    <property type="entry name" value="PRTase-like"/>
</dbReference>
<gene>
    <name evidence="4" type="ORF">FKG94_09705</name>
</gene>
<dbReference type="GO" id="GO:0004422">
    <property type="term" value="F:hypoxanthine phosphoribosyltransferase activity"/>
    <property type="evidence" value="ECO:0007669"/>
    <property type="project" value="TreeGrafter"/>
</dbReference>
<dbReference type="InterPro" id="IPR050408">
    <property type="entry name" value="HGPRT"/>
</dbReference>
<dbReference type="GO" id="GO:0032264">
    <property type="term" value="P:IMP salvage"/>
    <property type="evidence" value="ECO:0007669"/>
    <property type="project" value="TreeGrafter"/>
</dbReference>
<evidence type="ECO:0000313" key="4">
    <source>
        <dbReference type="EMBL" id="TQV81356.1"/>
    </source>
</evidence>
<reference evidence="4 5" key="1">
    <citation type="submission" date="2019-06" db="EMBL/GenBank/DDBJ databases">
        <title>Whole genome sequence for Cellvibrionaceae sp. R142.</title>
        <authorList>
            <person name="Wang G."/>
        </authorList>
    </citation>
    <scope>NUCLEOTIDE SEQUENCE [LARGE SCALE GENOMIC DNA]</scope>
    <source>
        <strain evidence="4 5">R142</strain>
    </source>
</reference>
<dbReference type="SUPFAM" id="SSF53271">
    <property type="entry name" value="PRTase-like"/>
    <property type="match status" value="1"/>
</dbReference>
<dbReference type="GO" id="GO:0046100">
    <property type="term" value="P:hypoxanthine metabolic process"/>
    <property type="evidence" value="ECO:0007669"/>
    <property type="project" value="TreeGrafter"/>
</dbReference>
<protein>
    <submittedName>
        <fullName evidence="4">Hypoxanthine-guanine phosphoribosyltransferase</fullName>
        <ecNumber evidence="4">2.4.2.8</ecNumber>
    </submittedName>
</protein>
<dbReference type="NCBIfam" id="NF006605">
    <property type="entry name" value="PRK09162.1"/>
    <property type="match status" value="1"/>
</dbReference>
<proteinExistence type="predicted"/>
<dbReference type="PANTHER" id="PTHR43340:SF1">
    <property type="entry name" value="HYPOXANTHINE PHOSPHORIBOSYLTRANSFERASE"/>
    <property type="match status" value="1"/>
</dbReference>
<dbReference type="InterPro" id="IPR000836">
    <property type="entry name" value="PRTase_dom"/>
</dbReference>
<comment type="catalytic activity">
    <reaction evidence="1">
        <text>GMP + diphosphate = guanine + 5-phospho-alpha-D-ribose 1-diphosphate</text>
        <dbReference type="Rhea" id="RHEA:25424"/>
        <dbReference type="ChEBI" id="CHEBI:16235"/>
        <dbReference type="ChEBI" id="CHEBI:33019"/>
        <dbReference type="ChEBI" id="CHEBI:58017"/>
        <dbReference type="ChEBI" id="CHEBI:58115"/>
        <dbReference type="EC" id="2.4.2.8"/>
    </reaction>
    <physiologicalReaction direction="right-to-left" evidence="1">
        <dbReference type="Rhea" id="RHEA:25426"/>
    </physiologicalReaction>
</comment>
<dbReference type="GO" id="GO:0000287">
    <property type="term" value="F:magnesium ion binding"/>
    <property type="evidence" value="ECO:0007669"/>
    <property type="project" value="TreeGrafter"/>
</dbReference>
<dbReference type="PANTHER" id="PTHR43340">
    <property type="entry name" value="HYPOXANTHINE-GUANINE PHOSPHORIBOSYLTRANSFERASE"/>
    <property type="match status" value="1"/>
</dbReference>
<evidence type="ECO:0000256" key="1">
    <source>
        <dbReference type="ARBA" id="ARBA00048811"/>
    </source>
</evidence>
<dbReference type="Gene3D" id="3.40.50.2020">
    <property type="match status" value="1"/>
</dbReference>
<dbReference type="EC" id="2.4.2.8" evidence="4"/>
<feature type="domain" description="Phosphoribosyltransferase" evidence="3">
    <location>
        <begin position="22"/>
        <end position="163"/>
    </location>
</feature>
<dbReference type="RefSeq" id="WP_142904017.1">
    <property type="nucleotide sequence ID" value="NZ_ML660091.1"/>
</dbReference>
<dbReference type="GO" id="GO:0006178">
    <property type="term" value="P:guanine salvage"/>
    <property type="evidence" value="ECO:0007669"/>
    <property type="project" value="TreeGrafter"/>
</dbReference>
<dbReference type="GO" id="GO:0052657">
    <property type="term" value="F:guanine phosphoribosyltransferase activity"/>
    <property type="evidence" value="ECO:0007669"/>
    <property type="project" value="RHEA"/>
</dbReference>
<organism evidence="4 5">
    <name type="scientific">Exilibacterium tricleocarpae</name>
    <dbReference type="NCBI Taxonomy" id="2591008"/>
    <lineage>
        <taxon>Bacteria</taxon>
        <taxon>Pseudomonadati</taxon>
        <taxon>Pseudomonadota</taxon>
        <taxon>Gammaproteobacteria</taxon>
        <taxon>Cellvibrionales</taxon>
        <taxon>Cellvibrionaceae</taxon>
        <taxon>Exilibacterium</taxon>
    </lineage>
</organism>
<name>A0A545TVW3_9GAMM</name>
<dbReference type="GO" id="GO:0032263">
    <property type="term" value="P:GMP salvage"/>
    <property type="evidence" value="ECO:0007669"/>
    <property type="project" value="TreeGrafter"/>
</dbReference>
<evidence type="ECO:0000259" key="3">
    <source>
        <dbReference type="Pfam" id="PF00156"/>
    </source>
</evidence>
<dbReference type="Pfam" id="PF00156">
    <property type="entry name" value="Pribosyltran"/>
    <property type="match status" value="1"/>
</dbReference>
<dbReference type="CDD" id="cd06223">
    <property type="entry name" value="PRTases_typeI"/>
    <property type="match status" value="1"/>
</dbReference>
<dbReference type="Proteomes" id="UP000319732">
    <property type="component" value="Unassembled WGS sequence"/>
</dbReference>
<keyword evidence="4" id="KW-0328">Glycosyltransferase</keyword>
<comment type="catalytic activity">
    <reaction evidence="2">
        <text>IMP + diphosphate = hypoxanthine + 5-phospho-alpha-D-ribose 1-diphosphate</text>
        <dbReference type="Rhea" id="RHEA:17973"/>
        <dbReference type="ChEBI" id="CHEBI:17368"/>
        <dbReference type="ChEBI" id="CHEBI:33019"/>
        <dbReference type="ChEBI" id="CHEBI:58017"/>
        <dbReference type="ChEBI" id="CHEBI:58053"/>
        <dbReference type="EC" id="2.4.2.8"/>
    </reaction>
    <physiologicalReaction direction="right-to-left" evidence="2">
        <dbReference type="Rhea" id="RHEA:17975"/>
    </physiologicalReaction>
</comment>
<evidence type="ECO:0000256" key="2">
    <source>
        <dbReference type="ARBA" id="ARBA00049402"/>
    </source>
</evidence>
<dbReference type="GO" id="GO:0005829">
    <property type="term" value="C:cytosol"/>
    <property type="evidence" value="ECO:0007669"/>
    <property type="project" value="TreeGrafter"/>
</dbReference>
<comment type="caution">
    <text evidence="4">The sequence shown here is derived from an EMBL/GenBank/DDBJ whole genome shotgun (WGS) entry which is preliminary data.</text>
</comment>